<dbReference type="AlphaFoldDB" id="A0A6H2C078"/>
<organism evidence="2 3">
    <name type="scientific">Dolichospermum flos-aquae CCAP 1403/13F</name>
    <dbReference type="NCBI Taxonomy" id="315271"/>
    <lineage>
        <taxon>Bacteria</taxon>
        <taxon>Bacillati</taxon>
        <taxon>Cyanobacteriota</taxon>
        <taxon>Cyanophyceae</taxon>
        <taxon>Nostocales</taxon>
        <taxon>Aphanizomenonaceae</taxon>
        <taxon>Dolichospermum</taxon>
    </lineage>
</organism>
<dbReference type="Proteomes" id="UP000502433">
    <property type="component" value="Chromosome"/>
</dbReference>
<dbReference type="KEGG" id="dfs:HGD76_14625"/>
<dbReference type="PROSITE" id="PS51233">
    <property type="entry name" value="VWFD"/>
    <property type="match status" value="1"/>
</dbReference>
<protein>
    <recommendedName>
        <fullName evidence="1">VWFD domain-containing protein</fullName>
    </recommendedName>
</protein>
<sequence>MSKKIRCVSPGILSTGDDDQLIASDNESYVDINVLPSNGRAGLLQGFLGNADGIISNEFTLRSGTLLSSNPTWEQIHGVWAESWRVLESESLFTTPPPFQGNPSKITLSDLSPKDVQDAKDIGIKLGLPDAALNAAALDYALTKDIAFLNNAANLFSPKFSISSSSIAEGDKDSSSVRLFVQLSTSSQRTVTVDYATQDGTDLRFRLYCDQWHINFSSRYHCSDSRYPHFG</sequence>
<dbReference type="InterPro" id="IPR001846">
    <property type="entry name" value="VWF_type-D"/>
</dbReference>
<name>A0A6H2C078_DOLFA</name>
<dbReference type="SUPFAM" id="SSF141072">
    <property type="entry name" value="CalX-like"/>
    <property type="match status" value="1"/>
</dbReference>
<gene>
    <name evidence="2" type="ORF">HGD76_14625</name>
</gene>
<accession>A0A6H2C078</accession>
<reference evidence="2 3" key="1">
    <citation type="submission" date="2020-04" db="EMBL/GenBank/DDBJ databases">
        <title>Genome-Wide Identification of 5-Methylcytosine Sites in Bacterial Genomes By High-Throughput Sequencing of MspJI Restriction Fragments.</title>
        <authorList>
            <person name="Wu V."/>
        </authorList>
    </citation>
    <scope>NUCLEOTIDE SEQUENCE [LARGE SCALE GENOMIC DNA]</scope>
    <source>
        <strain evidence="2 3">CCAP 1403/13f</strain>
    </source>
</reference>
<evidence type="ECO:0000313" key="2">
    <source>
        <dbReference type="EMBL" id="QJB45225.1"/>
    </source>
</evidence>
<dbReference type="EMBL" id="CP051206">
    <property type="protein sequence ID" value="QJB45225.1"/>
    <property type="molecule type" value="Genomic_DNA"/>
</dbReference>
<proteinExistence type="predicted"/>
<evidence type="ECO:0000259" key="1">
    <source>
        <dbReference type="PROSITE" id="PS51233"/>
    </source>
</evidence>
<evidence type="ECO:0000313" key="3">
    <source>
        <dbReference type="Proteomes" id="UP000502433"/>
    </source>
</evidence>
<dbReference type="RefSeq" id="WP_168696222.1">
    <property type="nucleotide sequence ID" value="NZ_CP051206.1"/>
</dbReference>
<dbReference type="InterPro" id="IPR038081">
    <property type="entry name" value="CalX-like_sf"/>
</dbReference>
<feature type="domain" description="VWFD" evidence="1">
    <location>
        <begin position="1"/>
        <end position="92"/>
    </location>
</feature>
<reference evidence="2 3" key="2">
    <citation type="submission" date="2020-04" db="EMBL/GenBank/DDBJ databases">
        <authorList>
            <person name="Fomenkov A."/>
            <person name="Anton B.P."/>
            <person name="Roberts R.J."/>
        </authorList>
    </citation>
    <scope>NUCLEOTIDE SEQUENCE [LARGE SCALE GENOMIC DNA]</scope>
    <source>
        <strain evidence="2 3">CCAP 1403/13f</strain>
    </source>
</reference>